<protein>
    <recommendedName>
        <fullName evidence="2">tRNA-dihydrouridine(47) synthase [NAD(P)(+)]</fullName>
        <ecNumber evidence="2">1.3.1.89</ecNumber>
    </recommendedName>
</protein>
<evidence type="ECO:0000313" key="8">
    <source>
        <dbReference type="EMBL" id="VDO30552.1"/>
    </source>
</evidence>
<sequence length="139" mass="15377">MHIQIALRKRTFDFKRSEEVLSALKEGSLGAMEREKPKLDMRTLKGKKYLAPLTTVGNLPFRRLCVGLGAEITCGEMALATSLLSGTPSEYSLVKRHPCEKIFGVQLAGGFADTMTKAAQILVDEMTVSTFSTYCRHFS</sequence>
<evidence type="ECO:0000256" key="1">
    <source>
        <dbReference type="ARBA" id="ARBA00005451"/>
    </source>
</evidence>
<dbReference type="InterPro" id="IPR035587">
    <property type="entry name" value="DUS-like_FMN-bd"/>
</dbReference>
<comment type="catalytic activity">
    <reaction evidence="5">
        <text>a 5,6-dihydrouridine in mRNA + NADP(+) = a uridine in mRNA + NADPH + H(+)</text>
        <dbReference type="Rhea" id="RHEA:69855"/>
        <dbReference type="Rhea" id="RHEA-COMP:14658"/>
        <dbReference type="Rhea" id="RHEA-COMP:17789"/>
        <dbReference type="ChEBI" id="CHEBI:15378"/>
        <dbReference type="ChEBI" id="CHEBI:57783"/>
        <dbReference type="ChEBI" id="CHEBI:58349"/>
        <dbReference type="ChEBI" id="CHEBI:65315"/>
        <dbReference type="ChEBI" id="CHEBI:74443"/>
    </reaction>
    <physiologicalReaction direction="right-to-left" evidence="5">
        <dbReference type="Rhea" id="RHEA:69857"/>
    </physiologicalReaction>
</comment>
<dbReference type="Gene3D" id="3.20.20.70">
    <property type="entry name" value="Aldolase class I"/>
    <property type="match status" value="1"/>
</dbReference>
<dbReference type="WBParaSite" id="HPBE_0000305601-mRNA-1">
    <property type="protein sequence ID" value="HPBE_0000305601-mRNA-1"/>
    <property type="gene ID" value="HPBE_0000305601"/>
</dbReference>
<dbReference type="InterPro" id="IPR013785">
    <property type="entry name" value="Aldolase_TIM"/>
</dbReference>
<gene>
    <name evidence="8" type="ORF">HPBE_LOCUS3057</name>
</gene>
<comment type="similarity">
    <text evidence="1">Belongs to the Dus family. Dus3 subfamily.</text>
</comment>
<evidence type="ECO:0000256" key="4">
    <source>
        <dbReference type="ARBA" id="ARBA00048342"/>
    </source>
</evidence>
<dbReference type="EMBL" id="UZAH01006187">
    <property type="protein sequence ID" value="VDO30552.1"/>
    <property type="molecule type" value="Genomic_DNA"/>
</dbReference>
<evidence type="ECO:0000313" key="9">
    <source>
        <dbReference type="Proteomes" id="UP000050761"/>
    </source>
</evidence>
<dbReference type="AlphaFoldDB" id="A0A183FA64"/>
<comment type="catalytic activity">
    <reaction evidence="3">
        <text>5,6-dihydrouridine(47) in tRNA + NAD(+) = uridine(47) in tRNA + NADH + H(+)</text>
        <dbReference type="Rhea" id="RHEA:53364"/>
        <dbReference type="Rhea" id="RHEA-COMP:13539"/>
        <dbReference type="Rhea" id="RHEA-COMP:13540"/>
        <dbReference type="ChEBI" id="CHEBI:15378"/>
        <dbReference type="ChEBI" id="CHEBI:57540"/>
        <dbReference type="ChEBI" id="CHEBI:57945"/>
        <dbReference type="ChEBI" id="CHEBI:65315"/>
        <dbReference type="ChEBI" id="CHEBI:74443"/>
        <dbReference type="EC" id="1.3.1.89"/>
    </reaction>
    <physiologicalReaction direction="right-to-left" evidence="3">
        <dbReference type="Rhea" id="RHEA:53366"/>
    </physiologicalReaction>
</comment>
<feature type="domain" description="DUS-like FMN-binding" evidence="7">
    <location>
        <begin position="50"/>
        <end position="124"/>
    </location>
</feature>
<evidence type="ECO:0000259" key="7">
    <source>
        <dbReference type="Pfam" id="PF01207"/>
    </source>
</evidence>
<dbReference type="GO" id="GO:0102265">
    <property type="term" value="F:tRNA-dihydrouridine47 synthase activity"/>
    <property type="evidence" value="ECO:0007669"/>
    <property type="project" value="UniProtKB-EC"/>
</dbReference>
<evidence type="ECO:0000256" key="5">
    <source>
        <dbReference type="ARBA" id="ARBA00049447"/>
    </source>
</evidence>
<evidence type="ECO:0000313" key="10">
    <source>
        <dbReference type="WBParaSite" id="HPBE_0000305601-mRNA-1"/>
    </source>
</evidence>
<accession>A0A183FA64</accession>
<evidence type="ECO:0000256" key="3">
    <source>
        <dbReference type="ARBA" id="ARBA00048266"/>
    </source>
</evidence>
<reference evidence="10" key="2">
    <citation type="submission" date="2019-09" db="UniProtKB">
        <authorList>
            <consortium name="WormBaseParasite"/>
        </authorList>
    </citation>
    <scope>IDENTIFICATION</scope>
</reference>
<reference evidence="8 9" key="1">
    <citation type="submission" date="2018-11" db="EMBL/GenBank/DDBJ databases">
        <authorList>
            <consortium name="Pathogen Informatics"/>
        </authorList>
    </citation>
    <scope>NUCLEOTIDE SEQUENCE [LARGE SCALE GENOMIC DNA]</scope>
</reference>
<evidence type="ECO:0000256" key="2">
    <source>
        <dbReference type="ARBA" id="ARBA00012376"/>
    </source>
</evidence>
<dbReference type="Pfam" id="PF01207">
    <property type="entry name" value="Dus"/>
    <property type="match status" value="1"/>
</dbReference>
<dbReference type="SUPFAM" id="SSF51395">
    <property type="entry name" value="FMN-linked oxidoreductases"/>
    <property type="match status" value="1"/>
</dbReference>
<comment type="catalytic activity">
    <reaction evidence="4">
        <text>a 5,6-dihydrouridine in mRNA + NAD(+) = a uridine in mRNA + NADH + H(+)</text>
        <dbReference type="Rhea" id="RHEA:69851"/>
        <dbReference type="Rhea" id="RHEA-COMP:14658"/>
        <dbReference type="Rhea" id="RHEA-COMP:17789"/>
        <dbReference type="ChEBI" id="CHEBI:15378"/>
        <dbReference type="ChEBI" id="CHEBI:57540"/>
        <dbReference type="ChEBI" id="CHEBI:57945"/>
        <dbReference type="ChEBI" id="CHEBI:65315"/>
        <dbReference type="ChEBI" id="CHEBI:74443"/>
    </reaction>
    <physiologicalReaction direction="right-to-left" evidence="4">
        <dbReference type="Rhea" id="RHEA:69853"/>
    </physiologicalReaction>
</comment>
<dbReference type="PANTHER" id="PTHR45846:SF1">
    <property type="entry name" value="TRNA-DIHYDROURIDINE(47) SYNTHASE [NAD(P)(+)]-LIKE"/>
    <property type="match status" value="1"/>
</dbReference>
<comment type="catalytic activity">
    <reaction evidence="6">
        <text>5,6-dihydrouridine(47) in tRNA + NADP(+) = uridine(47) in tRNA + NADPH + H(+)</text>
        <dbReference type="Rhea" id="RHEA:53360"/>
        <dbReference type="Rhea" id="RHEA-COMP:13539"/>
        <dbReference type="Rhea" id="RHEA-COMP:13540"/>
        <dbReference type="ChEBI" id="CHEBI:15378"/>
        <dbReference type="ChEBI" id="CHEBI:57783"/>
        <dbReference type="ChEBI" id="CHEBI:58349"/>
        <dbReference type="ChEBI" id="CHEBI:65315"/>
        <dbReference type="ChEBI" id="CHEBI:74443"/>
        <dbReference type="EC" id="1.3.1.89"/>
    </reaction>
    <physiologicalReaction direction="right-to-left" evidence="6">
        <dbReference type="Rhea" id="RHEA:53362"/>
    </physiologicalReaction>
</comment>
<dbReference type="EC" id="1.3.1.89" evidence="2"/>
<organism evidence="9 10">
    <name type="scientific">Heligmosomoides polygyrus</name>
    <name type="common">Parasitic roundworm</name>
    <dbReference type="NCBI Taxonomy" id="6339"/>
    <lineage>
        <taxon>Eukaryota</taxon>
        <taxon>Metazoa</taxon>
        <taxon>Ecdysozoa</taxon>
        <taxon>Nematoda</taxon>
        <taxon>Chromadorea</taxon>
        <taxon>Rhabditida</taxon>
        <taxon>Rhabditina</taxon>
        <taxon>Rhabditomorpha</taxon>
        <taxon>Strongyloidea</taxon>
        <taxon>Heligmosomidae</taxon>
        <taxon>Heligmosomoides</taxon>
    </lineage>
</organism>
<dbReference type="Proteomes" id="UP000050761">
    <property type="component" value="Unassembled WGS sequence"/>
</dbReference>
<dbReference type="PANTHER" id="PTHR45846">
    <property type="entry name" value="TRNA-DIHYDROURIDINE(47) SYNTHASE [NAD(P)(+)]-LIKE"/>
    <property type="match status" value="1"/>
</dbReference>
<accession>A0A3P7XME0</accession>
<proteinExistence type="inferred from homology"/>
<keyword evidence="9" id="KW-1185">Reference proteome</keyword>
<dbReference type="GO" id="GO:0003723">
    <property type="term" value="F:RNA binding"/>
    <property type="evidence" value="ECO:0007669"/>
    <property type="project" value="TreeGrafter"/>
</dbReference>
<evidence type="ECO:0000256" key="6">
    <source>
        <dbReference type="ARBA" id="ARBA00049513"/>
    </source>
</evidence>
<name>A0A183FA64_HELPZ</name>
<dbReference type="OrthoDB" id="259935at2759"/>